<dbReference type="InterPro" id="IPR009023">
    <property type="entry name" value="HMG_CoA_Rdtase_NAD(P)-bd_sf"/>
</dbReference>
<dbReference type="AlphaFoldDB" id="A0A0R1EY67"/>
<comment type="catalytic activity">
    <reaction evidence="3">
        <text>(R)-mevalonate + 2 NAD(+) + CoA = (3S)-3-hydroxy-3-methylglutaryl-CoA + 2 NADH + 2 H(+)</text>
        <dbReference type="Rhea" id="RHEA:14833"/>
        <dbReference type="ChEBI" id="CHEBI:15378"/>
        <dbReference type="ChEBI" id="CHEBI:36464"/>
        <dbReference type="ChEBI" id="CHEBI:43074"/>
        <dbReference type="ChEBI" id="CHEBI:57287"/>
        <dbReference type="ChEBI" id="CHEBI:57540"/>
        <dbReference type="ChEBI" id="CHEBI:57945"/>
        <dbReference type="EC" id="1.1.1.88"/>
    </reaction>
</comment>
<dbReference type="InterPro" id="IPR002202">
    <property type="entry name" value="HMG_CoA_Rdtase"/>
</dbReference>
<dbReference type="PANTHER" id="PTHR10572:SF24">
    <property type="entry name" value="3-HYDROXY-3-METHYLGLUTARYL-COENZYME A REDUCTASE"/>
    <property type="match status" value="1"/>
</dbReference>
<proteinExistence type="inferred from homology"/>
<protein>
    <recommendedName>
        <fullName evidence="3">3-hydroxy-3-methylglutaryl coenzyme A reductase</fullName>
        <shortName evidence="3">HMG-CoA reductase</shortName>
        <ecNumber evidence="3">1.1.1.88</ecNumber>
    </recommendedName>
</protein>
<dbReference type="PATRIC" id="fig|1423816.3.peg.3006"/>
<dbReference type="EMBL" id="AZCT01000008">
    <property type="protein sequence ID" value="KRK12337.1"/>
    <property type="molecule type" value="Genomic_DNA"/>
</dbReference>
<evidence type="ECO:0000256" key="3">
    <source>
        <dbReference type="RuleBase" id="RU361219"/>
    </source>
</evidence>
<dbReference type="SUPFAM" id="SSF56542">
    <property type="entry name" value="Substrate-binding domain of HMG-CoA reductase"/>
    <property type="match status" value="1"/>
</dbReference>
<dbReference type="Gene3D" id="1.10.8.660">
    <property type="match status" value="1"/>
</dbReference>
<dbReference type="InterPro" id="IPR004553">
    <property type="entry name" value="HMG_CoA_Rdtase_bac-typ"/>
</dbReference>
<dbReference type="Proteomes" id="UP000051984">
    <property type="component" value="Unassembled WGS sequence"/>
</dbReference>
<dbReference type="GO" id="GO:0004420">
    <property type="term" value="F:hydroxymethylglutaryl-CoA reductase (NADPH) activity"/>
    <property type="evidence" value="ECO:0007669"/>
    <property type="project" value="InterPro"/>
</dbReference>
<dbReference type="InterPro" id="IPR023074">
    <property type="entry name" value="HMG_CoA_Rdtase_cat_sf"/>
</dbReference>
<gene>
    <name evidence="4" type="ORF">FD51_GL002890</name>
</gene>
<dbReference type="RefSeq" id="WP_056945673.1">
    <property type="nucleotide sequence ID" value="NZ_AZCT01000008.1"/>
</dbReference>
<accession>A0A0R1EY67</accession>
<dbReference type="Gene3D" id="3.90.770.10">
    <property type="entry name" value="3-hydroxy-3-methylglutaryl-coenzyme A Reductase, Chain A, domain 2"/>
    <property type="match status" value="2"/>
</dbReference>
<name>A0A0R1EY67_LACZE</name>
<organism evidence="4 5">
    <name type="scientific">Lacticaseibacillus zeae DSM 20178 = KCTC 3804</name>
    <dbReference type="NCBI Taxonomy" id="1423816"/>
    <lineage>
        <taxon>Bacteria</taxon>
        <taxon>Bacillati</taxon>
        <taxon>Bacillota</taxon>
        <taxon>Bacilli</taxon>
        <taxon>Lactobacillales</taxon>
        <taxon>Lactobacillaceae</taxon>
        <taxon>Lacticaseibacillus</taxon>
    </lineage>
</organism>
<keyword evidence="2 3" id="KW-0560">Oxidoreductase</keyword>
<dbReference type="EC" id="1.1.1.88" evidence="3"/>
<dbReference type="PROSITE" id="PS50065">
    <property type="entry name" value="HMG_COA_REDUCTASE_4"/>
    <property type="match status" value="1"/>
</dbReference>
<comment type="similarity">
    <text evidence="1 3">Belongs to the HMG-CoA reductase family.</text>
</comment>
<evidence type="ECO:0000256" key="1">
    <source>
        <dbReference type="ARBA" id="ARBA00007661"/>
    </source>
</evidence>
<dbReference type="SUPFAM" id="SSF55035">
    <property type="entry name" value="NAD-binding domain of HMG-CoA reductase"/>
    <property type="match status" value="1"/>
</dbReference>
<dbReference type="UniPathway" id="UPA00257">
    <property type="reaction ID" value="UER00367"/>
</dbReference>
<dbReference type="InterPro" id="IPR009029">
    <property type="entry name" value="HMG_CoA_Rdtase_sub-bd_dom_sf"/>
</dbReference>
<comment type="caution">
    <text evidence="4">The sequence shown here is derived from an EMBL/GenBank/DDBJ whole genome shotgun (WGS) entry which is preliminary data.</text>
</comment>
<dbReference type="GO" id="GO:0140643">
    <property type="term" value="F:hydroxymethylglutaryl-CoA reductase (NADH) activity"/>
    <property type="evidence" value="ECO:0007669"/>
    <property type="project" value="UniProtKB-EC"/>
</dbReference>
<dbReference type="PANTHER" id="PTHR10572">
    <property type="entry name" value="3-HYDROXY-3-METHYLGLUTARYL-COENZYME A REDUCTASE"/>
    <property type="match status" value="1"/>
</dbReference>
<dbReference type="PRINTS" id="PR00071">
    <property type="entry name" value="HMGCOARDTASE"/>
</dbReference>
<sequence length="426" mass="44101">MKFYEKTPEERRAQLIREGSLTQADAGLFAATSSLPATTEARLIENSIGEFSLPLGVARNLLVNGQLHQVPLANEEPSVVAAASNGARIAAENGGVAARVDPHQVDAEVVLTDLADLEAAKQTVLAHQADIKAVAAAAHPSMIQRGGGLVAVAVSVLANRFLKIRLTLDPKEAMGANYANTVAEAVAAVIKTWLDGTILVSILTNAPAELVTATVRLDPATLATKTVPGEVIAKKIVQLSELAFVDPERAVTHNKGILNGVIGAVLATGNDTRAVAASAGAFAAASGQYQPLSRWVMQAGKLEGTLQIPLPLGAVGGAIGALPLAQAARRLGGYRDLATMQQVIAALGLVQNLAALRALAGPGIQAGHMKLQANALAIAAGADEHELPDLVAALREGQMDLAHAKTYLANIQSNQKVGQSKNENRD</sequence>
<evidence type="ECO:0000313" key="4">
    <source>
        <dbReference type="EMBL" id="KRK12337.1"/>
    </source>
</evidence>
<dbReference type="GO" id="GO:0015936">
    <property type="term" value="P:coenzyme A metabolic process"/>
    <property type="evidence" value="ECO:0007669"/>
    <property type="project" value="InterPro"/>
</dbReference>
<reference evidence="4 5" key="1">
    <citation type="journal article" date="2015" name="Genome Announc.">
        <title>Expanding the biotechnology potential of lactobacilli through comparative genomics of 213 strains and associated genera.</title>
        <authorList>
            <person name="Sun Z."/>
            <person name="Harris H.M."/>
            <person name="McCann A."/>
            <person name="Guo C."/>
            <person name="Argimon S."/>
            <person name="Zhang W."/>
            <person name="Yang X."/>
            <person name="Jeffery I.B."/>
            <person name="Cooney J.C."/>
            <person name="Kagawa T.F."/>
            <person name="Liu W."/>
            <person name="Song Y."/>
            <person name="Salvetti E."/>
            <person name="Wrobel A."/>
            <person name="Rasinkangas P."/>
            <person name="Parkhill J."/>
            <person name="Rea M.C."/>
            <person name="O'Sullivan O."/>
            <person name="Ritari J."/>
            <person name="Douillard F.P."/>
            <person name="Paul Ross R."/>
            <person name="Yang R."/>
            <person name="Briner A.E."/>
            <person name="Felis G.E."/>
            <person name="de Vos W.M."/>
            <person name="Barrangou R."/>
            <person name="Klaenhammer T.R."/>
            <person name="Caufield P.W."/>
            <person name="Cui Y."/>
            <person name="Zhang H."/>
            <person name="O'Toole P.W."/>
        </authorList>
    </citation>
    <scope>NUCLEOTIDE SEQUENCE [LARGE SCALE GENOMIC DNA]</scope>
    <source>
        <strain evidence="4 5">DSM 20178</strain>
    </source>
</reference>
<evidence type="ECO:0000256" key="2">
    <source>
        <dbReference type="ARBA" id="ARBA00023002"/>
    </source>
</evidence>
<dbReference type="eggNOG" id="COG1257">
    <property type="taxonomic scope" value="Bacteria"/>
</dbReference>
<dbReference type="Pfam" id="PF00368">
    <property type="entry name" value="HMG-CoA_red"/>
    <property type="match status" value="1"/>
</dbReference>
<comment type="pathway">
    <text evidence="3">Metabolic intermediate metabolism; (R)-mevalonate degradation; (S)-3-hydroxy-3-methylglutaryl-CoA from (R)-mevalonate: step 1/1.</text>
</comment>
<keyword evidence="3" id="KW-0520">NAD</keyword>
<dbReference type="NCBIfam" id="TIGR00532">
    <property type="entry name" value="HMG_CoA_R_NAD"/>
    <property type="match status" value="1"/>
</dbReference>
<evidence type="ECO:0000313" key="5">
    <source>
        <dbReference type="Proteomes" id="UP000051984"/>
    </source>
</evidence>